<proteinExistence type="predicted"/>
<feature type="signal peptide" evidence="1">
    <location>
        <begin position="1"/>
        <end position="19"/>
    </location>
</feature>
<comment type="caution">
    <text evidence="2">The sequence shown here is derived from an EMBL/GenBank/DDBJ whole genome shotgun (WGS) entry which is preliminary data.</text>
</comment>
<keyword evidence="1" id="KW-0732">Signal</keyword>
<evidence type="ECO:0000313" key="2">
    <source>
        <dbReference type="EMBL" id="KAK4026286.1"/>
    </source>
</evidence>
<name>A0ABR0AME1_9CRUS</name>
<gene>
    <name evidence="2" type="ORF">OUZ56_015295</name>
</gene>
<dbReference type="EMBL" id="JAOYFB010000038">
    <property type="protein sequence ID" value="KAK4026286.1"/>
    <property type="molecule type" value="Genomic_DNA"/>
</dbReference>
<reference evidence="2 3" key="1">
    <citation type="journal article" date="2023" name="Nucleic Acids Res.">
        <title>The hologenome of Daphnia magna reveals possible DNA methylation and microbiome-mediated evolution of the host genome.</title>
        <authorList>
            <person name="Chaturvedi A."/>
            <person name="Li X."/>
            <person name="Dhandapani V."/>
            <person name="Marshall H."/>
            <person name="Kissane S."/>
            <person name="Cuenca-Cambronero M."/>
            <person name="Asole G."/>
            <person name="Calvet F."/>
            <person name="Ruiz-Romero M."/>
            <person name="Marangio P."/>
            <person name="Guigo R."/>
            <person name="Rago D."/>
            <person name="Mirbahai L."/>
            <person name="Eastwood N."/>
            <person name="Colbourne J.K."/>
            <person name="Zhou J."/>
            <person name="Mallon E."/>
            <person name="Orsini L."/>
        </authorList>
    </citation>
    <scope>NUCLEOTIDE SEQUENCE [LARGE SCALE GENOMIC DNA]</scope>
    <source>
        <strain evidence="2">LRV0_1</strain>
    </source>
</reference>
<sequence>MKQHMFTVIFLLVLGSVRAQLKKTGGDSFAPLTETSEQENSPVSRLNIAEDAAGRQSLPMLPQPSQPCDILNNCNPQAVPLQPFATVTNSAATPMGYPAPSSASMNYPAPANIAYPPPMAPTPATPTYSVITTPRPPAPVTTSYGTPAVMNYSMAQLPTPVAMTYSPPSLPSPVPSLPSPAPMGYPAPPTATSSPMAYPTPSAPTPALNGYPAGPSSLVAMGNPAPMTPPAAPMALSPLSMNYPAPPHEQSAHPTKSTPKARHLNSRCCRLPGPVLEPPSFTSDEKFSTKLVTDLLLKIDTWIKRISQTVGAICLHILQQSAL</sequence>
<dbReference type="Proteomes" id="UP001234178">
    <property type="component" value="Unassembled WGS sequence"/>
</dbReference>
<evidence type="ECO:0000256" key="1">
    <source>
        <dbReference type="SAM" id="SignalP"/>
    </source>
</evidence>
<feature type="chain" id="PRO_5045239742" evidence="1">
    <location>
        <begin position="20"/>
        <end position="323"/>
    </location>
</feature>
<keyword evidence="3" id="KW-1185">Reference proteome</keyword>
<accession>A0ABR0AME1</accession>
<evidence type="ECO:0000313" key="3">
    <source>
        <dbReference type="Proteomes" id="UP001234178"/>
    </source>
</evidence>
<protein>
    <submittedName>
        <fullName evidence="2">Uncharacterized protein</fullName>
    </submittedName>
</protein>
<organism evidence="2 3">
    <name type="scientific">Daphnia magna</name>
    <dbReference type="NCBI Taxonomy" id="35525"/>
    <lineage>
        <taxon>Eukaryota</taxon>
        <taxon>Metazoa</taxon>
        <taxon>Ecdysozoa</taxon>
        <taxon>Arthropoda</taxon>
        <taxon>Crustacea</taxon>
        <taxon>Branchiopoda</taxon>
        <taxon>Diplostraca</taxon>
        <taxon>Cladocera</taxon>
        <taxon>Anomopoda</taxon>
        <taxon>Daphniidae</taxon>
        <taxon>Daphnia</taxon>
    </lineage>
</organism>